<accession>A0AAW2I768</accession>
<dbReference type="EMBL" id="JACGWJ010001651">
    <property type="protein sequence ID" value="KAL0278054.1"/>
    <property type="molecule type" value="Genomic_DNA"/>
</dbReference>
<proteinExistence type="predicted"/>
<name>A0AAW2I768_SESRA</name>
<reference evidence="1" key="1">
    <citation type="submission" date="2020-06" db="EMBL/GenBank/DDBJ databases">
        <authorList>
            <person name="Li T."/>
            <person name="Hu X."/>
            <person name="Zhang T."/>
            <person name="Song X."/>
            <person name="Zhang H."/>
            <person name="Dai N."/>
            <person name="Sheng W."/>
            <person name="Hou X."/>
            <person name="Wei L."/>
        </authorList>
    </citation>
    <scope>NUCLEOTIDE SEQUENCE</scope>
    <source>
        <strain evidence="1">G02</strain>
        <tissue evidence="1">Leaf</tissue>
    </source>
</reference>
<evidence type="ECO:0008006" key="2">
    <source>
        <dbReference type="Google" id="ProtNLM"/>
    </source>
</evidence>
<organism evidence="1">
    <name type="scientific">Sesamum radiatum</name>
    <name type="common">Black benniseed</name>
    <dbReference type="NCBI Taxonomy" id="300843"/>
    <lineage>
        <taxon>Eukaryota</taxon>
        <taxon>Viridiplantae</taxon>
        <taxon>Streptophyta</taxon>
        <taxon>Embryophyta</taxon>
        <taxon>Tracheophyta</taxon>
        <taxon>Spermatophyta</taxon>
        <taxon>Magnoliopsida</taxon>
        <taxon>eudicotyledons</taxon>
        <taxon>Gunneridae</taxon>
        <taxon>Pentapetalae</taxon>
        <taxon>asterids</taxon>
        <taxon>lamiids</taxon>
        <taxon>Lamiales</taxon>
        <taxon>Pedaliaceae</taxon>
        <taxon>Sesamum</taxon>
    </lineage>
</organism>
<gene>
    <name evidence="1" type="ORF">Sradi_7300200</name>
</gene>
<dbReference type="AlphaFoldDB" id="A0AAW2I768"/>
<feature type="non-terminal residue" evidence="1">
    <location>
        <position position="68"/>
    </location>
</feature>
<evidence type="ECO:0000313" key="1">
    <source>
        <dbReference type="EMBL" id="KAL0278054.1"/>
    </source>
</evidence>
<comment type="caution">
    <text evidence="1">The sequence shown here is derived from an EMBL/GenBank/DDBJ whole genome shotgun (WGS) entry which is preliminary data.</text>
</comment>
<reference evidence="1" key="2">
    <citation type="journal article" date="2024" name="Plant">
        <title>Genomic evolution and insights into agronomic trait innovations of Sesamum species.</title>
        <authorList>
            <person name="Miao H."/>
            <person name="Wang L."/>
            <person name="Qu L."/>
            <person name="Liu H."/>
            <person name="Sun Y."/>
            <person name="Le M."/>
            <person name="Wang Q."/>
            <person name="Wei S."/>
            <person name="Zheng Y."/>
            <person name="Lin W."/>
            <person name="Duan Y."/>
            <person name="Cao H."/>
            <person name="Xiong S."/>
            <person name="Wang X."/>
            <person name="Wei L."/>
            <person name="Li C."/>
            <person name="Ma Q."/>
            <person name="Ju M."/>
            <person name="Zhao R."/>
            <person name="Li G."/>
            <person name="Mu C."/>
            <person name="Tian Q."/>
            <person name="Mei H."/>
            <person name="Zhang T."/>
            <person name="Gao T."/>
            <person name="Zhang H."/>
        </authorList>
    </citation>
    <scope>NUCLEOTIDE SEQUENCE</scope>
    <source>
        <strain evidence="1">G02</strain>
    </source>
</reference>
<sequence>MPVTASEVKMAFFDIAENKSGPNGFSSNFYKAAWPVVEEEVMSAILEFFNTGKLLKQVNATLLALIPM</sequence>
<protein>
    <recommendedName>
        <fullName evidence="2">RNA-directed DNA polymerase (Reverse transcriptase)</fullName>
    </recommendedName>
</protein>